<dbReference type="PANTHER" id="PTHR30237">
    <property type="entry name" value="MURAMOYLTETRAPEPTIDE CARBOXYPEPTIDASE"/>
    <property type="match status" value="1"/>
</dbReference>
<keyword evidence="5" id="KW-0720">Serine protease</keyword>
<protein>
    <submittedName>
        <fullName evidence="8">LD-carboxypeptidase</fullName>
    </submittedName>
</protein>
<dbReference type="Pfam" id="PF02016">
    <property type="entry name" value="Peptidase_S66"/>
    <property type="match status" value="1"/>
</dbReference>
<organism evidence="8 9">
    <name type="scientific">Candidatus Limivivens intestinipullorum</name>
    <dbReference type="NCBI Taxonomy" id="2840858"/>
    <lineage>
        <taxon>Bacteria</taxon>
        <taxon>Bacillati</taxon>
        <taxon>Bacillota</taxon>
        <taxon>Clostridia</taxon>
        <taxon>Lachnospirales</taxon>
        <taxon>Lachnospiraceae</taxon>
        <taxon>Lachnospiraceae incertae sedis</taxon>
        <taxon>Candidatus Limivivens</taxon>
    </lineage>
</organism>
<comment type="caution">
    <text evidence="8">The sequence shown here is derived from an EMBL/GenBank/DDBJ whole genome shotgun (WGS) entry which is preliminary data.</text>
</comment>
<name>A0A9D1ER65_9FIRM</name>
<evidence type="ECO:0000256" key="4">
    <source>
        <dbReference type="ARBA" id="ARBA00022801"/>
    </source>
</evidence>
<evidence type="ECO:0000256" key="5">
    <source>
        <dbReference type="ARBA" id="ARBA00022825"/>
    </source>
</evidence>
<proteinExistence type="inferred from homology"/>
<dbReference type="InterPro" id="IPR027478">
    <property type="entry name" value="LdcA_N"/>
</dbReference>
<evidence type="ECO:0000259" key="6">
    <source>
        <dbReference type="Pfam" id="PF02016"/>
    </source>
</evidence>
<accession>A0A9D1ER65</accession>
<feature type="domain" description="LD-carboxypeptidase C-terminal" evidence="7">
    <location>
        <begin position="203"/>
        <end position="317"/>
    </location>
</feature>
<dbReference type="EMBL" id="DVIQ01000023">
    <property type="protein sequence ID" value="HIS30745.1"/>
    <property type="molecule type" value="Genomic_DNA"/>
</dbReference>
<keyword evidence="2" id="KW-0121">Carboxypeptidase</keyword>
<dbReference type="Pfam" id="PF17676">
    <property type="entry name" value="Peptidase_S66C"/>
    <property type="match status" value="1"/>
</dbReference>
<evidence type="ECO:0000256" key="2">
    <source>
        <dbReference type="ARBA" id="ARBA00022645"/>
    </source>
</evidence>
<evidence type="ECO:0000313" key="9">
    <source>
        <dbReference type="Proteomes" id="UP000823935"/>
    </source>
</evidence>
<reference evidence="8" key="2">
    <citation type="journal article" date="2021" name="PeerJ">
        <title>Extensive microbial diversity within the chicken gut microbiome revealed by metagenomics and culture.</title>
        <authorList>
            <person name="Gilroy R."/>
            <person name="Ravi A."/>
            <person name="Getino M."/>
            <person name="Pursley I."/>
            <person name="Horton D.L."/>
            <person name="Alikhan N.F."/>
            <person name="Baker D."/>
            <person name="Gharbi K."/>
            <person name="Hall N."/>
            <person name="Watson M."/>
            <person name="Adriaenssens E.M."/>
            <person name="Foster-Nyarko E."/>
            <person name="Jarju S."/>
            <person name="Secka A."/>
            <person name="Antonio M."/>
            <person name="Oren A."/>
            <person name="Chaudhuri R.R."/>
            <person name="La Ragione R."/>
            <person name="Hildebrand F."/>
            <person name="Pallen M.J."/>
        </authorList>
    </citation>
    <scope>NUCLEOTIDE SEQUENCE</scope>
    <source>
        <strain evidence="8">CHK190-19873</strain>
    </source>
</reference>
<dbReference type="InterPro" id="IPR003507">
    <property type="entry name" value="S66_fam"/>
</dbReference>
<sequence length="320" mass="34267">MSVIYESSPSGLPLKKGTAVGLAACSDLLSLGQRGKIEELKGYLRGLELEPVESPCLYGGELPPDKAQGRGEKQRAAKLSGDTGIFSRTAGEKARALMDFYKDPSVGAIFDLSGGDLANEILDFLDFDLIRANPKPLFGYSDVTAVLNAVSAVTGQETILYQARNLVGRCAKEQQAAFADTIVSGGDVLFEVPVCFRQGNFMEGVLAGGNIRCLLKLAGTPYLPDFQGKLLFLEGRSGGPARVAAHLAQLRQIGVFRKISGLLLGTFTELELKKEGPELDRLVMRELDHAGIPVAYTPWVGHGPDSRALRIGARCTVQQG</sequence>
<dbReference type="AlphaFoldDB" id="A0A9D1ER65"/>
<evidence type="ECO:0000313" key="8">
    <source>
        <dbReference type="EMBL" id="HIS30745.1"/>
    </source>
</evidence>
<dbReference type="GO" id="GO:0006508">
    <property type="term" value="P:proteolysis"/>
    <property type="evidence" value="ECO:0007669"/>
    <property type="project" value="UniProtKB-KW"/>
</dbReference>
<dbReference type="SUPFAM" id="SSF52317">
    <property type="entry name" value="Class I glutamine amidotransferase-like"/>
    <property type="match status" value="1"/>
</dbReference>
<dbReference type="Gene3D" id="3.40.50.10740">
    <property type="entry name" value="Class I glutamine amidotransferase-like"/>
    <property type="match status" value="1"/>
</dbReference>
<dbReference type="InterPro" id="IPR040921">
    <property type="entry name" value="Peptidase_S66C"/>
</dbReference>
<evidence type="ECO:0000256" key="3">
    <source>
        <dbReference type="ARBA" id="ARBA00022670"/>
    </source>
</evidence>
<dbReference type="GO" id="GO:0004180">
    <property type="term" value="F:carboxypeptidase activity"/>
    <property type="evidence" value="ECO:0007669"/>
    <property type="project" value="UniProtKB-KW"/>
</dbReference>
<evidence type="ECO:0000256" key="1">
    <source>
        <dbReference type="ARBA" id="ARBA00010233"/>
    </source>
</evidence>
<dbReference type="GO" id="GO:0008236">
    <property type="term" value="F:serine-type peptidase activity"/>
    <property type="evidence" value="ECO:0007669"/>
    <property type="project" value="UniProtKB-KW"/>
</dbReference>
<dbReference type="SUPFAM" id="SSF141986">
    <property type="entry name" value="LD-carboxypeptidase A C-terminal domain-like"/>
    <property type="match status" value="1"/>
</dbReference>
<dbReference type="InterPro" id="IPR029062">
    <property type="entry name" value="Class_I_gatase-like"/>
</dbReference>
<keyword evidence="4" id="KW-0378">Hydrolase</keyword>
<dbReference type="InterPro" id="IPR027461">
    <property type="entry name" value="Carboxypeptidase_A_C_sf"/>
</dbReference>
<dbReference type="Gene3D" id="3.50.30.60">
    <property type="entry name" value="LD-carboxypeptidase A C-terminal domain-like"/>
    <property type="match status" value="1"/>
</dbReference>
<comment type="similarity">
    <text evidence="1">Belongs to the peptidase S66 family.</text>
</comment>
<dbReference type="Proteomes" id="UP000823935">
    <property type="component" value="Unassembled WGS sequence"/>
</dbReference>
<gene>
    <name evidence="8" type="ORF">IAB44_04225</name>
</gene>
<evidence type="ECO:0000259" key="7">
    <source>
        <dbReference type="Pfam" id="PF17676"/>
    </source>
</evidence>
<feature type="domain" description="LD-carboxypeptidase N-terminal" evidence="6">
    <location>
        <begin position="22"/>
        <end position="159"/>
    </location>
</feature>
<dbReference type="InterPro" id="IPR040449">
    <property type="entry name" value="Peptidase_S66_N"/>
</dbReference>
<dbReference type="PANTHER" id="PTHR30237:SF2">
    <property type="entry name" value="MUREIN TETRAPEPTIDE CARBOXYPEPTIDASE"/>
    <property type="match status" value="1"/>
</dbReference>
<reference evidence="8" key="1">
    <citation type="submission" date="2020-10" db="EMBL/GenBank/DDBJ databases">
        <authorList>
            <person name="Gilroy R."/>
        </authorList>
    </citation>
    <scope>NUCLEOTIDE SEQUENCE</scope>
    <source>
        <strain evidence="8">CHK190-19873</strain>
    </source>
</reference>
<keyword evidence="3" id="KW-0645">Protease</keyword>